<feature type="region of interest" description="Disordered" evidence="1">
    <location>
        <begin position="244"/>
        <end position="268"/>
    </location>
</feature>
<dbReference type="Gene3D" id="2.50.20.20">
    <property type="match status" value="1"/>
</dbReference>
<accession>M0BSE7</accession>
<evidence type="ECO:0000313" key="2">
    <source>
        <dbReference type="EMBL" id="ELZ12609.1"/>
    </source>
</evidence>
<proteinExistence type="predicted"/>
<keyword evidence="3" id="KW-1185">Reference proteome</keyword>
<comment type="caution">
    <text evidence="2">The sequence shown here is derived from an EMBL/GenBank/DDBJ whole genome shotgun (WGS) entry which is preliminary data.</text>
</comment>
<name>M0BSE7_9EURY</name>
<dbReference type="PROSITE" id="PS51257">
    <property type="entry name" value="PROKAR_LIPOPROTEIN"/>
    <property type="match status" value="1"/>
</dbReference>
<organism evidence="2 3">
    <name type="scientific">Halovivax asiaticus JCM 14624</name>
    <dbReference type="NCBI Taxonomy" id="1227490"/>
    <lineage>
        <taxon>Archaea</taxon>
        <taxon>Methanobacteriati</taxon>
        <taxon>Methanobacteriota</taxon>
        <taxon>Stenosarchaea group</taxon>
        <taxon>Halobacteria</taxon>
        <taxon>Halobacteriales</taxon>
        <taxon>Natrialbaceae</taxon>
        <taxon>Halovivax</taxon>
    </lineage>
</organism>
<reference evidence="2 3" key="1">
    <citation type="journal article" date="2014" name="PLoS Genet.">
        <title>Phylogenetically driven sequencing of extremely halophilic archaea reveals strategies for static and dynamic osmo-response.</title>
        <authorList>
            <person name="Becker E.A."/>
            <person name="Seitzer P.M."/>
            <person name="Tritt A."/>
            <person name="Larsen D."/>
            <person name="Krusor M."/>
            <person name="Yao A.I."/>
            <person name="Wu D."/>
            <person name="Madern D."/>
            <person name="Eisen J.A."/>
            <person name="Darling A.E."/>
            <person name="Facciotti M.T."/>
        </authorList>
    </citation>
    <scope>NUCLEOTIDE SEQUENCE [LARGE SCALE GENOMIC DNA]</scope>
    <source>
        <strain evidence="2 3">JCM 14624</strain>
    </source>
</reference>
<evidence type="ECO:0000313" key="3">
    <source>
        <dbReference type="Proteomes" id="UP000011560"/>
    </source>
</evidence>
<evidence type="ECO:0008006" key="4">
    <source>
        <dbReference type="Google" id="ProtNLM"/>
    </source>
</evidence>
<dbReference type="InterPro" id="IPR046720">
    <property type="entry name" value="DUF6612"/>
</dbReference>
<gene>
    <name evidence="2" type="ORF">C479_04412</name>
</gene>
<dbReference type="AlphaFoldDB" id="M0BSE7"/>
<dbReference type="STRING" id="1227490.C479_04412"/>
<dbReference type="Pfam" id="PF20316">
    <property type="entry name" value="DUF6612"/>
    <property type="match status" value="1"/>
</dbReference>
<dbReference type="OrthoDB" id="376245at2157"/>
<sequence length="268" mass="28869">MGGIRVRTVVGVLALCLLTAGCLGPLSDTSPEETESELTGDYSTEEFDALLSAATTANEELDSFSFDIAMEMSGAGEQVTMDASGATDLAAEEMRMDFDTSGMGMVGPSEFVMYIDGQDAFVDADGEWMQMPADQANQNVWDVEGQLAIAEAQYEHGDVHVDEGPDIIEVTTTLDSDEMAAFIDEAESADPSVANAGSVEWRDVEIVERFDAESNRLRSTEMTAELIQGEQTLKYAFEMQIDDTNEELDTAVPDEGREEAESASGSTV</sequence>
<dbReference type="RefSeq" id="WP_007698443.1">
    <property type="nucleotide sequence ID" value="NZ_AOIQ01000008.1"/>
</dbReference>
<dbReference type="Proteomes" id="UP000011560">
    <property type="component" value="Unassembled WGS sequence"/>
</dbReference>
<evidence type="ECO:0000256" key="1">
    <source>
        <dbReference type="SAM" id="MobiDB-lite"/>
    </source>
</evidence>
<dbReference type="EMBL" id="AOIQ01000008">
    <property type="protein sequence ID" value="ELZ12609.1"/>
    <property type="molecule type" value="Genomic_DNA"/>
</dbReference>
<protein>
    <recommendedName>
        <fullName evidence="4">LppX_LprAFG lipoprotein</fullName>
    </recommendedName>
</protein>